<sequence length="575" mass="65020">MNQPPRREKRQQQLEELCAASLRALSGERRLRYRGGRLEVQERHFPVRAPHLHPDAERDEFTAWRGVADSLALRLKHSDQALVRQVLPAQPIARLVFELLEQLRVESLVADSHPGVRRNLLQRFEQWSQQFLDSGQTEGHVGLLLFTLAQMSWILLCGGRAGEQTEMLIEAPRLSLLGHFGAAFGLLRRCRHNQAEFAEHALLIAAKAQELIEQLDAELLGNDERKVSEVAEKTHLAFALLLDVEQDGEGDGSSSGASQGNTRGGEDAFSYQVFSRDYDSERSAASLVRPELLKELRQRLDRRMASQGLNLPRLSKRLGALLATPRRDGWAFAQTDGQIDAGRLSRLIISPEQREIFRHEHERPHSDCVVSLLIDNSGSMRNHIEHIALLADAFSRALELAGARSEILGFTTGQWNGGRPLKRWRGMGQPANPGRLNELSHVVYKDAETSWRRARPNIAALLKSDLFREGIDGEALLWARQRLLQRDARRRILIIVSDGCPMDSATHQANQQDILDLHLKQVARQIEQEGRIELYALGVGLDLSTYYRHSLELDLSHSMDNAVFDEVLQLLARRR</sequence>
<comment type="caution">
    <text evidence="2">The sequence shown here is derived from an EMBL/GenBank/DDBJ whole genome shotgun (WGS) entry which is preliminary data.</text>
</comment>
<dbReference type="Pfam" id="PF06213">
    <property type="entry name" value="CobT"/>
    <property type="match status" value="1"/>
</dbReference>
<dbReference type="eggNOG" id="COG4547">
    <property type="taxonomic scope" value="Bacteria"/>
</dbReference>
<name>A0A0A1YI89_9PSED</name>
<evidence type="ECO:0000313" key="3">
    <source>
        <dbReference type="Proteomes" id="UP000030063"/>
    </source>
</evidence>
<dbReference type="EMBL" id="AWSQ01000002">
    <property type="protein sequence ID" value="KFX69662.1"/>
    <property type="molecule type" value="Genomic_DNA"/>
</dbReference>
<dbReference type="InterPro" id="IPR006538">
    <property type="entry name" value="CobT"/>
</dbReference>
<dbReference type="STRING" id="1395571.TMS3_0109080"/>
<gene>
    <name evidence="2" type="ORF">TMS3_0109080</name>
</gene>
<dbReference type="Proteomes" id="UP000030063">
    <property type="component" value="Unassembled WGS sequence"/>
</dbReference>
<dbReference type="AlphaFoldDB" id="A0A0A1YI89"/>
<dbReference type="OrthoDB" id="6395027at2"/>
<dbReference type="RefSeq" id="WP_025164909.1">
    <property type="nucleotide sequence ID" value="NZ_AWSQ01000002.1"/>
</dbReference>
<dbReference type="PROSITE" id="PS50234">
    <property type="entry name" value="VWFA"/>
    <property type="match status" value="1"/>
</dbReference>
<dbReference type="Gene3D" id="3.40.50.410">
    <property type="entry name" value="von Willebrand factor, type A domain"/>
    <property type="match status" value="1"/>
</dbReference>
<dbReference type="InterPro" id="IPR002035">
    <property type="entry name" value="VWF_A"/>
</dbReference>
<dbReference type="Pfam" id="PF11775">
    <property type="entry name" value="CobT_C"/>
    <property type="match status" value="1"/>
</dbReference>
<evidence type="ECO:0000259" key="1">
    <source>
        <dbReference type="PROSITE" id="PS50234"/>
    </source>
</evidence>
<dbReference type="InterPro" id="IPR036465">
    <property type="entry name" value="vWFA_dom_sf"/>
</dbReference>
<evidence type="ECO:0000313" key="2">
    <source>
        <dbReference type="EMBL" id="KFX69662.1"/>
    </source>
</evidence>
<feature type="domain" description="VWFA" evidence="1">
    <location>
        <begin position="369"/>
        <end position="575"/>
    </location>
</feature>
<protein>
    <submittedName>
        <fullName evidence="2">Cobalamin biosynthesis protein CobT</fullName>
    </submittedName>
</protein>
<dbReference type="GO" id="GO:0009236">
    <property type="term" value="P:cobalamin biosynthetic process"/>
    <property type="evidence" value="ECO:0007669"/>
    <property type="project" value="InterPro"/>
</dbReference>
<dbReference type="PANTHER" id="PTHR41248">
    <property type="entry name" value="NORD PROTEIN"/>
    <property type="match status" value="1"/>
</dbReference>
<dbReference type="PANTHER" id="PTHR41248:SF1">
    <property type="entry name" value="NORD PROTEIN"/>
    <property type="match status" value="1"/>
</dbReference>
<dbReference type="PIRSF" id="PIRSF031715">
    <property type="entry name" value="Cob_chel_CobT"/>
    <property type="match status" value="1"/>
</dbReference>
<dbReference type="InterPro" id="IPR051928">
    <property type="entry name" value="NorD/CobT"/>
</dbReference>
<keyword evidence="3" id="KW-1185">Reference proteome</keyword>
<proteinExistence type="predicted"/>
<dbReference type="InterPro" id="IPR025861">
    <property type="entry name" value="CobT_VWA_dom"/>
</dbReference>
<dbReference type="SUPFAM" id="SSF53300">
    <property type="entry name" value="vWA-like"/>
    <property type="match status" value="1"/>
</dbReference>
<accession>A0A0A1YI89</accession>
<reference evidence="2 3" key="1">
    <citation type="journal article" date="2014" name="Genome Announc.">
        <title>Draft Genome Sequence of Petroleum Oil-Degrading Marine Bacterium Pseudomonas taeanensis Strain MS-3, Isolated from a Crude Oil-Contaminated Seashore.</title>
        <authorList>
            <person name="Lee S.Y."/>
            <person name="Kim S.H."/>
            <person name="Lee D.G."/>
            <person name="Shin S."/>
            <person name="Yun S.H."/>
            <person name="Choi C.W."/>
            <person name="Chung Y.H."/>
            <person name="Choi J.S."/>
            <person name="Kahng H.Y."/>
            <person name="Kim S.I."/>
        </authorList>
    </citation>
    <scope>NUCLEOTIDE SEQUENCE [LARGE SCALE GENOMIC DNA]</scope>
    <source>
        <strain evidence="2 3">MS-3</strain>
    </source>
</reference>
<organism evidence="2 3">
    <name type="scientific">Pseudomonas taeanensis MS-3</name>
    <dbReference type="NCBI Taxonomy" id="1395571"/>
    <lineage>
        <taxon>Bacteria</taxon>
        <taxon>Pseudomonadati</taxon>
        <taxon>Pseudomonadota</taxon>
        <taxon>Gammaproteobacteria</taxon>
        <taxon>Pseudomonadales</taxon>
        <taxon>Pseudomonadaceae</taxon>
        <taxon>Pseudomonas</taxon>
    </lineage>
</organism>